<name>A0A5J4RXT9_9EUKA</name>
<sequence>SDSELRRRHSVPDAGLALARERNRIDRVGIQEIWMGDQREQKQIEAGLAICVPGMDVQLSNNGDPIDQREKEGIEGASSKIDKANNGTKSIQDQKRGKFGWQASIFHSVIQTRRTTSIANKQVNEQSCENARLDMRNDSNEEVLDRVVLVDESGGEQQAKVDRQEIELGNNTNGRFNRRLGSECDQGQHADQKDIRIMGSGDGKFKLERDTGDTEISLSTQRLYQPIGIQLNNDRQSEKQESSSDSELRRRHSVPDAGLALARERNRIDRVGIQEIWMGDQREQK</sequence>
<dbReference type="AlphaFoldDB" id="A0A5J4RXT9"/>
<feature type="compositionally biased region" description="Basic and acidic residues" evidence="1">
    <location>
        <begin position="235"/>
        <end position="248"/>
    </location>
</feature>
<reference evidence="2 3" key="1">
    <citation type="submission" date="2019-03" db="EMBL/GenBank/DDBJ databases">
        <title>Single cell metagenomics reveals metabolic interactions within the superorganism composed of flagellate Streblomastix strix and complex community of Bacteroidetes bacteria on its surface.</title>
        <authorList>
            <person name="Treitli S.C."/>
            <person name="Kolisko M."/>
            <person name="Husnik F."/>
            <person name="Keeling P."/>
            <person name="Hampl V."/>
        </authorList>
    </citation>
    <scope>NUCLEOTIDE SEQUENCE [LARGE SCALE GENOMIC DNA]</scope>
    <source>
        <strain evidence="2">ST1C</strain>
    </source>
</reference>
<evidence type="ECO:0000256" key="1">
    <source>
        <dbReference type="SAM" id="MobiDB-lite"/>
    </source>
</evidence>
<feature type="region of interest" description="Disordered" evidence="1">
    <location>
        <begin position="233"/>
        <end position="258"/>
    </location>
</feature>
<organism evidence="2 3">
    <name type="scientific">Streblomastix strix</name>
    <dbReference type="NCBI Taxonomy" id="222440"/>
    <lineage>
        <taxon>Eukaryota</taxon>
        <taxon>Metamonada</taxon>
        <taxon>Preaxostyla</taxon>
        <taxon>Oxymonadida</taxon>
        <taxon>Streblomastigidae</taxon>
        <taxon>Streblomastix</taxon>
    </lineage>
</organism>
<dbReference type="Proteomes" id="UP000324800">
    <property type="component" value="Unassembled WGS sequence"/>
</dbReference>
<dbReference type="EMBL" id="SNRW01041231">
    <property type="protein sequence ID" value="KAA6338579.1"/>
    <property type="molecule type" value="Genomic_DNA"/>
</dbReference>
<accession>A0A5J4RXT9</accession>
<feature type="non-terminal residue" evidence="2">
    <location>
        <position position="1"/>
    </location>
</feature>
<evidence type="ECO:0000313" key="2">
    <source>
        <dbReference type="EMBL" id="KAA6338579.1"/>
    </source>
</evidence>
<protein>
    <submittedName>
        <fullName evidence="2">Uncharacterized protein</fullName>
    </submittedName>
</protein>
<comment type="caution">
    <text evidence="2">The sequence shown here is derived from an EMBL/GenBank/DDBJ whole genome shotgun (WGS) entry which is preliminary data.</text>
</comment>
<gene>
    <name evidence="2" type="ORF">EZS28_052687</name>
</gene>
<evidence type="ECO:0000313" key="3">
    <source>
        <dbReference type="Proteomes" id="UP000324800"/>
    </source>
</evidence>
<feature type="non-terminal residue" evidence="2">
    <location>
        <position position="285"/>
    </location>
</feature>
<proteinExistence type="predicted"/>